<keyword evidence="11" id="KW-1185">Reference proteome</keyword>
<evidence type="ECO:0000256" key="4">
    <source>
        <dbReference type="ARBA" id="ARBA00022722"/>
    </source>
</evidence>
<reference evidence="10" key="1">
    <citation type="submission" date="2021-07" db="EMBL/GenBank/DDBJ databases">
        <authorList>
            <person name="Catto M.A."/>
            <person name="Jacobson A."/>
            <person name="Kennedy G."/>
            <person name="Labadie P."/>
            <person name="Hunt B.G."/>
            <person name="Srinivasan R."/>
        </authorList>
    </citation>
    <scope>NUCLEOTIDE SEQUENCE</scope>
    <source>
        <strain evidence="10">PL_HMW_Pooled</strain>
        <tissue evidence="10">Head</tissue>
    </source>
</reference>
<evidence type="ECO:0000256" key="8">
    <source>
        <dbReference type="SAM" id="MobiDB-lite"/>
    </source>
</evidence>
<feature type="compositionally biased region" description="Basic and acidic residues" evidence="8">
    <location>
        <begin position="202"/>
        <end position="213"/>
    </location>
</feature>
<dbReference type="InterPro" id="IPR045249">
    <property type="entry name" value="HARBI1-like"/>
</dbReference>
<evidence type="ECO:0000256" key="5">
    <source>
        <dbReference type="ARBA" id="ARBA00022723"/>
    </source>
</evidence>
<evidence type="ECO:0000313" key="10">
    <source>
        <dbReference type="EMBL" id="KAK3910207.1"/>
    </source>
</evidence>
<feature type="region of interest" description="Disordered" evidence="8">
    <location>
        <begin position="184"/>
        <end position="213"/>
    </location>
</feature>
<evidence type="ECO:0000256" key="2">
    <source>
        <dbReference type="ARBA" id="ARBA00004123"/>
    </source>
</evidence>
<comment type="cofactor">
    <cofactor evidence="1">
        <name>a divalent metal cation</name>
        <dbReference type="ChEBI" id="CHEBI:60240"/>
    </cofactor>
</comment>
<dbReference type="Proteomes" id="UP001219518">
    <property type="component" value="Unassembled WGS sequence"/>
</dbReference>
<dbReference type="PANTHER" id="PTHR22930:SF289">
    <property type="entry name" value="DDE TNP4 DOMAIN-CONTAINING PROTEIN-RELATED"/>
    <property type="match status" value="1"/>
</dbReference>
<sequence length="227" mass="26281">MERNFRRCRIPGVLGFVDGTLIPIKQPVEREELLVCRKGFHALNAQIICDTENHILNVLSRFNGSANDSYIWSNSSVRTELENIWANGERCWLLGDSGYPLEPWLHVPYAQNDAGPNKEIYNEFHRRARSVVERTIGLLKGRFRCLLRHRVLHYEPLKASRVINACCVLHNICTRANLELDEDQHKGEEGERQARGVPDLQGEVRRRNPLRQEAEQVRNGVALRLRR</sequence>
<dbReference type="GO" id="GO:0005634">
    <property type="term" value="C:nucleus"/>
    <property type="evidence" value="ECO:0007669"/>
    <property type="project" value="UniProtKB-SubCell"/>
</dbReference>
<evidence type="ECO:0000256" key="6">
    <source>
        <dbReference type="ARBA" id="ARBA00022801"/>
    </source>
</evidence>
<keyword evidence="6" id="KW-0378">Hydrolase</keyword>
<protein>
    <submittedName>
        <fullName evidence="10">Nuclease</fullName>
    </submittedName>
</protein>
<comment type="similarity">
    <text evidence="3">Belongs to the HARBI1 family.</text>
</comment>
<reference evidence="10" key="2">
    <citation type="journal article" date="2023" name="BMC Genomics">
        <title>Pest status, molecular evolution, and epigenetic factors derived from the genome assembly of Frankliniella fusca, a thysanopteran phytovirus vector.</title>
        <authorList>
            <person name="Catto M.A."/>
            <person name="Labadie P.E."/>
            <person name="Jacobson A.L."/>
            <person name="Kennedy G.G."/>
            <person name="Srinivasan R."/>
            <person name="Hunt B.G."/>
        </authorList>
    </citation>
    <scope>NUCLEOTIDE SEQUENCE</scope>
    <source>
        <strain evidence="10">PL_HMW_Pooled</strain>
    </source>
</reference>
<proteinExistence type="inferred from homology"/>
<feature type="domain" description="DDE Tnp4" evidence="9">
    <location>
        <begin position="17"/>
        <end position="171"/>
    </location>
</feature>
<keyword evidence="7" id="KW-0539">Nucleus</keyword>
<dbReference type="GO" id="GO:0004518">
    <property type="term" value="F:nuclease activity"/>
    <property type="evidence" value="ECO:0007669"/>
    <property type="project" value="UniProtKB-KW"/>
</dbReference>
<dbReference type="AlphaFoldDB" id="A0AAE1L9S9"/>
<keyword evidence="5" id="KW-0479">Metal-binding</keyword>
<evidence type="ECO:0000313" key="11">
    <source>
        <dbReference type="Proteomes" id="UP001219518"/>
    </source>
</evidence>
<dbReference type="PANTHER" id="PTHR22930">
    <property type="match status" value="1"/>
</dbReference>
<dbReference type="EMBL" id="JAHWGI010000148">
    <property type="protein sequence ID" value="KAK3910207.1"/>
    <property type="molecule type" value="Genomic_DNA"/>
</dbReference>
<gene>
    <name evidence="10" type="ORF">KUF71_004081</name>
</gene>
<organism evidence="10 11">
    <name type="scientific">Frankliniella fusca</name>
    <dbReference type="NCBI Taxonomy" id="407009"/>
    <lineage>
        <taxon>Eukaryota</taxon>
        <taxon>Metazoa</taxon>
        <taxon>Ecdysozoa</taxon>
        <taxon>Arthropoda</taxon>
        <taxon>Hexapoda</taxon>
        <taxon>Insecta</taxon>
        <taxon>Pterygota</taxon>
        <taxon>Neoptera</taxon>
        <taxon>Paraneoptera</taxon>
        <taxon>Thysanoptera</taxon>
        <taxon>Terebrantia</taxon>
        <taxon>Thripoidea</taxon>
        <taxon>Thripidae</taxon>
        <taxon>Frankliniella</taxon>
    </lineage>
</organism>
<accession>A0AAE1L9S9</accession>
<evidence type="ECO:0000256" key="1">
    <source>
        <dbReference type="ARBA" id="ARBA00001968"/>
    </source>
</evidence>
<feature type="compositionally biased region" description="Basic and acidic residues" evidence="8">
    <location>
        <begin position="184"/>
        <end position="194"/>
    </location>
</feature>
<evidence type="ECO:0000256" key="3">
    <source>
        <dbReference type="ARBA" id="ARBA00006958"/>
    </source>
</evidence>
<comment type="subcellular location">
    <subcellularLocation>
        <location evidence="2">Nucleus</location>
    </subcellularLocation>
</comment>
<evidence type="ECO:0000259" key="9">
    <source>
        <dbReference type="Pfam" id="PF13359"/>
    </source>
</evidence>
<name>A0AAE1L9S9_9NEOP</name>
<dbReference type="Pfam" id="PF13359">
    <property type="entry name" value="DDE_Tnp_4"/>
    <property type="match status" value="1"/>
</dbReference>
<dbReference type="InterPro" id="IPR027806">
    <property type="entry name" value="HARBI1_dom"/>
</dbReference>
<keyword evidence="4" id="KW-0540">Nuclease</keyword>
<dbReference type="GO" id="GO:0016787">
    <property type="term" value="F:hydrolase activity"/>
    <property type="evidence" value="ECO:0007669"/>
    <property type="project" value="UniProtKB-KW"/>
</dbReference>
<dbReference type="GO" id="GO:0046872">
    <property type="term" value="F:metal ion binding"/>
    <property type="evidence" value="ECO:0007669"/>
    <property type="project" value="UniProtKB-KW"/>
</dbReference>
<evidence type="ECO:0000256" key="7">
    <source>
        <dbReference type="ARBA" id="ARBA00023242"/>
    </source>
</evidence>
<comment type="caution">
    <text evidence="10">The sequence shown here is derived from an EMBL/GenBank/DDBJ whole genome shotgun (WGS) entry which is preliminary data.</text>
</comment>